<accession>A0AA88GM15</accession>
<comment type="caution">
    <text evidence="1">The sequence shown here is derived from an EMBL/GenBank/DDBJ whole genome shotgun (WGS) entry which is preliminary data.</text>
</comment>
<dbReference type="Gene3D" id="1.25.40.480">
    <property type="match status" value="1"/>
</dbReference>
<dbReference type="GO" id="GO:0043240">
    <property type="term" value="C:Fanconi anaemia nuclear complex"/>
    <property type="evidence" value="ECO:0007669"/>
    <property type="project" value="InterPro"/>
</dbReference>
<proteinExistence type="predicted"/>
<dbReference type="RefSeq" id="XP_044546868.1">
    <property type="nucleotide sequence ID" value="XM_044696615.1"/>
</dbReference>
<dbReference type="GO" id="GO:0036297">
    <property type="term" value="P:interstrand cross-link repair"/>
    <property type="evidence" value="ECO:0007669"/>
    <property type="project" value="InterPro"/>
</dbReference>
<protein>
    <submittedName>
        <fullName evidence="1">Uncharacterized protein</fullName>
    </submittedName>
</protein>
<keyword evidence="2" id="KW-1185">Reference proteome</keyword>
<dbReference type="PANTHER" id="PTHR32094:SF5">
    <property type="entry name" value="FANCONI ANEMIA GROUP E PROTEIN"/>
    <property type="match status" value="1"/>
</dbReference>
<dbReference type="AlphaFoldDB" id="A0AA88GM15"/>
<evidence type="ECO:0000313" key="2">
    <source>
        <dbReference type="Proteomes" id="UP000816034"/>
    </source>
</evidence>
<gene>
    <name evidence="1" type="ORF">C9374_006723</name>
</gene>
<reference evidence="1 2" key="1">
    <citation type="journal article" date="2018" name="BMC Genomics">
        <title>The genome of Naegleria lovaniensis, the basis for a comparative approach to unravel pathogenicity factors of the human pathogenic amoeba N. fowleri.</title>
        <authorList>
            <person name="Liechti N."/>
            <person name="Schurch N."/>
            <person name="Bruggmann R."/>
            <person name="Wittwer M."/>
        </authorList>
    </citation>
    <scope>NUCLEOTIDE SEQUENCE [LARGE SCALE GENOMIC DNA]</scope>
    <source>
        <strain evidence="1 2">ATCC 30569</strain>
    </source>
</reference>
<dbReference type="Proteomes" id="UP000816034">
    <property type="component" value="Unassembled WGS sequence"/>
</dbReference>
<dbReference type="InterPro" id="IPR039685">
    <property type="entry name" value="FANCE"/>
</dbReference>
<organism evidence="1 2">
    <name type="scientific">Naegleria lovaniensis</name>
    <name type="common">Amoeba</name>
    <dbReference type="NCBI Taxonomy" id="51637"/>
    <lineage>
        <taxon>Eukaryota</taxon>
        <taxon>Discoba</taxon>
        <taxon>Heterolobosea</taxon>
        <taxon>Tetramitia</taxon>
        <taxon>Eutetramitia</taxon>
        <taxon>Vahlkampfiidae</taxon>
        <taxon>Naegleria</taxon>
    </lineage>
</organism>
<name>A0AA88GM15_NAELO</name>
<sequence>MFWDVLKELIDRDHQLRREAAKRKENVVVVISDDEDEDDSRNSSKHLDDDYGNLLIEYLNFQENQSSVYDAFISMLCKKVVDDMVNFKQCFTVPFIFTLNFKYQEILIYTIIKLHHKFKKKHILELVNEFISYSKRDQNSHDNLVILKQLFRELCRKLNDRSLLEIFDKSVAVLPNHSKLSIAATNSLRECVTDLYQTKTVSRRRTITQQDLSNNISSNIVNKKRGLDEFVPIEENKEDDIESITKENSQKKLKSINTEAKSLNNANLLSNDTPKDLSTDQKKEITKFKKILERATNPKSITMDLLISIINSAESIEQLSQIFKDLNVEKLNDSNLLHITQNLISKTGLVTSSKYLSHNIQCDIFVQKFLQPRVLSMKQKASRHLFSCLQHVCGNPDFTNIVIDRIIIGLSTLQSEDRSTQLSVDQVEIITRIMDKILQTEGKIYLLKQILEYTENKRMVWNEEVTINILNRILETKNVASKLEPHALELILRQLEEMVKLFSKSLKFSLLIGNFISIISNSSGSVLLQSYYPSLKDIIHQLENKMKDTLEKKLESMRAQ</sequence>
<dbReference type="GeneID" id="68099177"/>
<dbReference type="EMBL" id="PYSW02000028">
    <property type="protein sequence ID" value="KAG2379606.1"/>
    <property type="molecule type" value="Genomic_DNA"/>
</dbReference>
<evidence type="ECO:0000313" key="1">
    <source>
        <dbReference type="EMBL" id="KAG2379606.1"/>
    </source>
</evidence>
<dbReference type="PANTHER" id="PTHR32094">
    <property type="entry name" value="FANCONI ANEMIA GROUP E PROTEIN"/>
    <property type="match status" value="1"/>
</dbReference>